<reference evidence="9 10" key="1">
    <citation type="journal article" date="2016" name="Mol. Biol. Evol.">
        <title>Genome-Wide Survey of Gut Fungi (Harpellales) Reveals the First Horizontally Transferred Ubiquitin Gene from a Mosquito Host.</title>
        <authorList>
            <person name="Wang Y."/>
            <person name="White M.M."/>
            <person name="Kvist S."/>
            <person name="Moncalvo J.M."/>
        </authorList>
    </citation>
    <scope>NUCLEOTIDE SEQUENCE [LARGE SCALE GENOMIC DNA]</scope>
    <source>
        <strain evidence="9 10">ALG-7-W6</strain>
    </source>
</reference>
<dbReference type="GO" id="GO:0051864">
    <property type="term" value="F:histone H3K36 demethylase activity"/>
    <property type="evidence" value="ECO:0007669"/>
    <property type="project" value="TreeGrafter"/>
</dbReference>
<dbReference type="SUPFAM" id="SSF51197">
    <property type="entry name" value="Clavaminate synthase-like"/>
    <property type="match status" value="1"/>
</dbReference>
<feature type="domain" description="JmjC" evidence="8">
    <location>
        <begin position="178"/>
        <end position="305"/>
    </location>
</feature>
<evidence type="ECO:0000313" key="10">
    <source>
        <dbReference type="Proteomes" id="UP000187455"/>
    </source>
</evidence>
<protein>
    <submittedName>
        <fullName evidence="9">Lysine-specific demethylase 8</fullName>
    </submittedName>
</protein>
<dbReference type="EMBL" id="LSSL01000910">
    <property type="protein sequence ID" value="OLY83428.1"/>
    <property type="molecule type" value="Genomic_DNA"/>
</dbReference>
<dbReference type="InterPro" id="IPR003347">
    <property type="entry name" value="JmjC_dom"/>
</dbReference>
<evidence type="ECO:0000256" key="5">
    <source>
        <dbReference type="ARBA" id="ARBA00023004"/>
    </source>
</evidence>
<dbReference type="GO" id="GO:0005634">
    <property type="term" value="C:nucleus"/>
    <property type="evidence" value="ECO:0007669"/>
    <property type="project" value="UniProtKB-SubCell"/>
</dbReference>
<dbReference type="STRING" id="133383.A0A1R0H2U1"/>
<keyword evidence="9" id="KW-0808">Transferase</keyword>
<dbReference type="PROSITE" id="PS51184">
    <property type="entry name" value="JMJC"/>
    <property type="match status" value="1"/>
</dbReference>
<name>A0A1R0H2U1_9FUNG</name>
<evidence type="ECO:0000256" key="4">
    <source>
        <dbReference type="ARBA" id="ARBA00023002"/>
    </source>
</evidence>
<dbReference type="OrthoDB" id="47172at2759"/>
<evidence type="ECO:0000259" key="8">
    <source>
        <dbReference type="PROSITE" id="PS51184"/>
    </source>
</evidence>
<evidence type="ECO:0000256" key="2">
    <source>
        <dbReference type="ARBA" id="ARBA00004123"/>
    </source>
</evidence>
<dbReference type="PANTHER" id="PTHR12461:SF106">
    <property type="entry name" value="BIFUNCTIONAL PEPTIDASE AND ARGINYL-HYDROXYLASE JMJD5"/>
    <property type="match status" value="1"/>
</dbReference>
<feature type="region of interest" description="Disordered" evidence="7">
    <location>
        <begin position="21"/>
        <end position="40"/>
    </location>
</feature>
<evidence type="ECO:0000256" key="6">
    <source>
        <dbReference type="ARBA" id="ARBA00023242"/>
    </source>
</evidence>
<keyword evidence="5" id="KW-0408">Iron</keyword>
<keyword evidence="10" id="KW-1185">Reference proteome</keyword>
<dbReference type="Proteomes" id="UP000187455">
    <property type="component" value="Unassembled WGS sequence"/>
</dbReference>
<organism evidence="9 10">
    <name type="scientific">Smittium mucronatum</name>
    <dbReference type="NCBI Taxonomy" id="133383"/>
    <lineage>
        <taxon>Eukaryota</taxon>
        <taxon>Fungi</taxon>
        <taxon>Fungi incertae sedis</taxon>
        <taxon>Zoopagomycota</taxon>
        <taxon>Kickxellomycotina</taxon>
        <taxon>Harpellomycetes</taxon>
        <taxon>Harpellales</taxon>
        <taxon>Legeriomycetaceae</taxon>
        <taxon>Smittium</taxon>
    </lineage>
</organism>
<dbReference type="InterPro" id="IPR041667">
    <property type="entry name" value="Cupin_8"/>
</dbReference>
<evidence type="ECO:0000256" key="3">
    <source>
        <dbReference type="ARBA" id="ARBA00022723"/>
    </source>
</evidence>
<dbReference type="GO" id="GO:0046872">
    <property type="term" value="F:metal ion binding"/>
    <property type="evidence" value="ECO:0007669"/>
    <property type="project" value="UniProtKB-KW"/>
</dbReference>
<gene>
    <name evidence="9" type="ORF">AYI68_g2431</name>
</gene>
<comment type="subcellular location">
    <subcellularLocation>
        <location evidence="2">Nucleus</location>
    </subcellularLocation>
</comment>
<evidence type="ECO:0000313" key="9">
    <source>
        <dbReference type="EMBL" id="OLY83428.1"/>
    </source>
</evidence>
<dbReference type="PANTHER" id="PTHR12461">
    <property type="entry name" value="HYPOXIA-INDUCIBLE FACTOR 1 ALPHA INHIBITOR-RELATED"/>
    <property type="match status" value="1"/>
</dbReference>
<keyword evidence="6" id="KW-0539">Nucleus</keyword>
<dbReference type="GO" id="GO:0032259">
    <property type="term" value="P:methylation"/>
    <property type="evidence" value="ECO:0007669"/>
    <property type="project" value="UniProtKB-KW"/>
</dbReference>
<comment type="caution">
    <text evidence="9">The sequence shown here is derived from an EMBL/GenBank/DDBJ whole genome shotgun (WGS) entry which is preliminary data.</text>
</comment>
<dbReference type="Pfam" id="PF13621">
    <property type="entry name" value="Cupin_8"/>
    <property type="match status" value="1"/>
</dbReference>
<evidence type="ECO:0000256" key="1">
    <source>
        <dbReference type="ARBA" id="ARBA00001954"/>
    </source>
</evidence>
<accession>A0A1R0H2U1</accession>
<keyword evidence="4" id="KW-0560">Oxidoreductase</keyword>
<evidence type="ECO:0000256" key="7">
    <source>
        <dbReference type="SAM" id="MobiDB-lite"/>
    </source>
</evidence>
<dbReference type="GO" id="GO:0008168">
    <property type="term" value="F:methyltransferase activity"/>
    <property type="evidence" value="ECO:0007669"/>
    <property type="project" value="UniProtKB-KW"/>
</dbReference>
<keyword evidence="9" id="KW-0489">Methyltransferase</keyword>
<dbReference type="AlphaFoldDB" id="A0A1R0H2U1"/>
<keyword evidence="3" id="KW-0479">Metal-binding</keyword>
<sequence>MESCFSKEIHNIFLHFHNSDTFNSKRSSSPTTPSHELQSLSTKYPTITRHVKRFSEPISLVKFKKLIDNPDCEPFIIQNSINHWPSVQPDSPNSWSNVEYLRNTVGQYRLVPIEIGSSYSDSEWSQKLLYFGEYIDDYIIGNKKPTAYLAQYDLLNQSTKLELDLGVPDYCLVDSKCFSSPQPHYSTLNPDPARTGSDCNHNSNCCGNTKLIKNIWFGPKNVTSPLHFDSFHNLYAMVSGHKYVKLVSHKYTDKVYPFPPDSLLSNTSQVDAEFPDPVKFPEFVSVPYFESILSPGDLLYIPVSY</sequence>
<comment type="cofactor">
    <cofactor evidence="1">
        <name>Fe(2+)</name>
        <dbReference type="ChEBI" id="CHEBI:29033"/>
    </cofactor>
</comment>
<proteinExistence type="predicted"/>
<dbReference type="Gene3D" id="2.60.120.650">
    <property type="entry name" value="Cupin"/>
    <property type="match status" value="1"/>
</dbReference>